<reference evidence="1" key="1">
    <citation type="submission" date="2022-08" db="EMBL/GenBank/DDBJ databases">
        <authorList>
            <person name="Bogun A."/>
            <person name="Kislichkina A."/>
            <person name="Solomentsev V."/>
            <person name="Skryabin Y."/>
            <person name="Sizova A."/>
            <person name="Platonov M."/>
            <person name="Dentovskaya S."/>
        </authorList>
    </citation>
    <scope>NUCLEOTIDE SEQUENCE</scope>
    <source>
        <strain evidence="1">SCPM-O-B-7604</strain>
    </source>
</reference>
<sequence length="105" mass="12163">MMDITKSREEFEKWLEEVHGLYGEDIDWEPERNCYRIFGIHLAWCAWQASRESIVVDIPEEMTCREALEQGHTSDYANGFTAAIIQCYAVVRTAGIRIKGESEKC</sequence>
<evidence type="ECO:0000313" key="1">
    <source>
        <dbReference type="EMBL" id="UWM44681.1"/>
    </source>
</evidence>
<dbReference type="Proteomes" id="UP001057860">
    <property type="component" value="Chromosome"/>
</dbReference>
<keyword evidence="2" id="KW-1185">Reference proteome</keyword>
<name>A0ABY5UMH8_9GAMM</name>
<dbReference type="EMBL" id="CP104006">
    <property type="protein sequence ID" value="UWM44681.1"/>
    <property type="molecule type" value="Genomic_DNA"/>
</dbReference>
<gene>
    <name evidence="1" type="ORF">N0H69_18810</name>
</gene>
<evidence type="ECO:0000313" key="2">
    <source>
        <dbReference type="Proteomes" id="UP001057860"/>
    </source>
</evidence>
<accession>A0ABY5UMH8</accession>
<dbReference type="RefSeq" id="WP_151419953.1">
    <property type="nucleotide sequence ID" value="NZ_CP104006.1"/>
</dbReference>
<dbReference type="GeneID" id="75142095"/>
<dbReference type="InterPro" id="IPR058601">
    <property type="entry name" value="Phage_phiTE_015-like"/>
</dbReference>
<dbReference type="Pfam" id="PF26207">
    <property type="entry name" value="Phage_phiTE_015"/>
    <property type="match status" value="1"/>
</dbReference>
<protein>
    <recommendedName>
        <fullName evidence="3">Phage protein</fullName>
    </recommendedName>
</protein>
<organism evidence="1 2">
    <name type="scientific">Yersinia alsatica</name>
    <dbReference type="NCBI Taxonomy" id="2890317"/>
    <lineage>
        <taxon>Bacteria</taxon>
        <taxon>Pseudomonadati</taxon>
        <taxon>Pseudomonadota</taxon>
        <taxon>Gammaproteobacteria</taxon>
        <taxon>Enterobacterales</taxon>
        <taxon>Yersiniaceae</taxon>
        <taxon>Yersinia</taxon>
    </lineage>
</organism>
<proteinExistence type="predicted"/>
<evidence type="ECO:0008006" key="3">
    <source>
        <dbReference type="Google" id="ProtNLM"/>
    </source>
</evidence>